<name>A0A6V7IQ39_9HYME</name>
<organism evidence="2">
    <name type="scientific">Bracon brevicornis</name>
    <dbReference type="NCBI Taxonomy" id="1563983"/>
    <lineage>
        <taxon>Eukaryota</taxon>
        <taxon>Metazoa</taxon>
        <taxon>Ecdysozoa</taxon>
        <taxon>Arthropoda</taxon>
        <taxon>Hexapoda</taxon>
        <taxon>Insecta</taxon>
        <taxon>Pterygota</taxon>
        <taxon>Neoptera</taxon>
        <taxon>Endopterygota</taxon>
        <taxon>Hymenoptera</taxon>
        <taxon>Apocrita</taxon>
        <taxon>Ichneumonoidea</taxon>
        <taxon>Braconidae</taxon>
        <taxon>Braconinae</taxon>
        <taxon>Bracon</taxon>
    </lineage>
</organism>
<keyword evidence="1" id="KW-1133">Transmembrane helix</keyword>
<dbReference type="InterPro" id="IPR038213">
    <property type="entry name" value="IFI6/IFI27-like_sf"/>
</dbReference>
<feature type="transmembrane region" description="Helical" evidence="1">
    <location>
        <begin position="85"/>
        <end position="107"/>
    </location>
</feature>
<proteinExistence type="predicted"/>
<keyword evidence="1" id="KW-0472">Membrane</keyword>
<keyword evidence="1" id="KW-0812">Transmembrane</keyword>
<protein>
    <submittedName>
        <fullName evidence="2">Uncharacterized protein</fullName>
    </submittedName>
</protein>
<dbReference type="Gene3D" id="6.10.110.10">
    <property type="match status" value="1"/>
</dbReference>
<evidence type="ECO:0000313" key="2">
    <source>
        <dbReference type="EMBL" id="CAD1541258.1"/>
    </source>
</evidence>
<dbReference type="AlphaFoldDB" id="A0A6V7IQ39"/>
<sequence length="115" mass="12612">MSRSAQLLFIQYLIVAFVFSNPLDLRFPPRLYLLLLIGIVAPFCLRYLGFGAYGIRRESLAAGLREIAPRQLTASLQSIGSTATLLSSPVAGLFIGIGGVVGVEWVMGKLFSYEW</sequence>
<dbReference type="EMBL" id="CADCXW020000009">
    <property type="protein sequence ID" value="CAD1541258.1"/>
    <property type="molecule type" value="Genomic_DNA"/>
</dbReference>
<gene>
    <name evidence="2" type="ORF">BBRV_LOCUS30149</name>
</gene>
<feature type="transmembrane region" description="Helical" evidence="1">
    <location>
        <begin position="30"/>
        <end position="49"/>
    </location>
</feature>
<reference evidence="2" key="1">
    <citation type="submission" date="2020-07" db="EMBL/GenBank/DDBJ databases">
        <authorList>
            <person name="Ferguson B K."/>
        </authorList>
    </citation>
    <scope>NUCLEOTIDE SEQUENCE</scope>
    <source>
        <strain evidence="2">L06</strain>
    </source>
</reference>
<accession>A0A6V7IQ39</accession>
<evidence type="ECO:0000256" key="1">
    <source>
        <dbReference type="SAM" id="Phobius"/>
    </source>
</evidence>